<dbReference type="PANTHER" id="PTHR13318">
    <property type="entry name" value="PARTNER OF PAIRED, ISOFORM B-RELATED"/>
    <property type="match status" value="1"/>
</dbReference>
<dbReference type="Gene3D" id="3.80.10.10">
    <property type="entry name" value="Ribonuclease Inhibitor"/>
    <property type="match status" value="1"/>
</dbReference>
<name>A0ABP0G184_CLALP</name>
<keyword evidence="2" id="KW-1185">Reference proteome</keyword>
<dbReference type="EMBL" id="CAWYQH010000098">
    <property type="protein sequence ID" value="CAK8684648.1"/>
    <property type="molecule type" value="Genomic_DNA"/>
</dbReference>
<dbReference type="SUPFAM" id="SSF52047">
    <property type="entry name" value="RNI-like"/>
    <property type="match status" value="1"/>
</dbReference>
<evidence type="ECO:0000313" key="1">
    <source>
        <dbReference type="EMBL" id="CAK8684648.1"/>
    </source>
</evidence>
<reference evidence="1 2" key="1">
    <citation type="submission" date="2024-02" db="EMBL/GenBank/DDBJ databases">
        <authorList>
            <person name="Daric V."/>
            <person name="Darras S."/>
        </authorList>
    </citation>
    <scope>NUCLEOTIDE SEQUENCE [LARGE SCALE GENOMIC DNA]</scope>
</reference>
<dbReference type="Proteomes" id="UP001642483">
    <property type="component" value="Unassembled WGS sequence"/>
</dbReference>
<dbReference type="Pfam" id="PF13516">
    <property type="entry name" value="LRR_6"/>
    <property type="match status" value="2"/>
</dbReference>
<comment type="caution">
    <text evidence="1">The sequence shown here is derived from an EMBL/GenBank/DDBJ whole genome shotgun (WGS) entry which is preliminary data.</text>
</comment>
<dbReference type="SMART" id="SM00367">
    <property type="entry name" value="LRR_CC"/>
    <property type="match status" value="4"/>
</dbReference>
<accession>A0ABP0G184</accession>
<proteinExistence type="predicted"/>
<dbReference type="InterPro" id="IPR001611">
    <property type="entry name" value="Leu-rich_rpt"/>
</dbReference>
<evidence type="ECO:0000313" key="2">
    <source>
        <dbReference type="Proteomes" id="UP001642483"/>
    </source>
</evidence>
<protein>
    <submittedName>
        <fullName evidence="1">Uncharacterized protein</fullName>
    </submittedName>
</protein>
<dbReference type="InterPro" id="IPR032675">
    <property type="entry name" value="LRR_dom_sf"/>
</dbReference>
<organism evidence="1 2">
    <name type="scientific">Clavelina lepadiformis</name>
    <name type="common">Light-bulb sea squirt</name>
    <name type="synonym">Ascidia lepadiformis</name>
    <dbReference type="NCBI Taxonomy" id="159417"/>
    <lineage>
        <taxon>Eukaryota</taxon>
        <taxon>Metazoa</taxon>
        <taxon>Chordata</taxon>
        <taxon>Tunicata</taxon>
        <taxon>Ascidiacea</taxon>
        <taxon>Aplousobranchia</taxon>
        <taxon>Clavelinidae</taxon>
        <taxon>Clavelina</taxon>
    </lineage>
</organism>
<sequence>MSSSNFTFNHFSAMQGHIGDDAIDVIASNCTKLRHLNVDTHQLTDEALKSFAKHLPDLEHLNINQNRTITDDGVIPLVKHCKKLKELIMSQIPGVTGKSIAALGEREKKNPVMEKLNIAITGVVSKDIIPLKYVTNLTFLDLTRCRGLCYEHLVHVLTSCRKLKIFHATSVDLFDDKCVELAVKNLKNLGFVYFGSMKITDVGMDYLAKYGKNLYKINVPYTGVTHKGAENVCKNLPKLTHVGMTRCDSADEDELELLVQRYPHISFSTFRQDAKRMLMRAGKWHEDEVGIVTKELIMQKLCGSPPPPRRKPRRLIGTGGKIEYITIKM</sequence>
<dbReference type="InterPro" id="IPR006553">
    <property type="entry name" value="Leu-rich_rpt_Cys-con_subtyp"/>
</dbReference>
<dbReference type="PANTHER" id="PTHR13318:SF95">
    <property type="entry name" value="F-BOX PROTEIN YLR352W"/>
    <property type="match status" value="1"/>
</dbReference>
<gene>
    <name evidence="1" type="ORF">CVLEPA_LOCUS15628</name>
</gene>